<reference evidence="2 3" key="1">
    <citation type="submission" date="2020-03" db="EMBL/GenBank/DDBJ databases">
        <title>Genomic Encyclopedia of Type Strains, Phase IV (KMG-IV): sequencing the most valuable type-strain genomes for metagenomic binning, comparative biology and taxonomic classification.</title>
        <authorList>
            <person name="Goeker M."/>
        </authorList>
    </citation>
    <scope>NUCLEOTIDE SEQUENCE [LARGE SCALE GENOMIC DNA]</scope>
    <source>
        <strain evidence="2 3">DSM 7225</strain>
    </source>
</reference>
<gene>
    <name evidence="2" type="ORF">GGR89_004233</name>
</gene>
<dbReference type="CDD" id="cd00093">
    <property type="entry name" value="HTH_XRE"/>
    <property type="match status" value="1"/>
</dbReference>
<name>A0A7X6BFI9_9SPHN</name>
<dbReference type="GO" id="GO:0003677">
    <property type="term" value="F:DNA binding"/>
    <property type="evidence" value="ECO:0007669"/>
    <property type="project" value="InterPro"/>
</dbReference>
<dbReference type="Gene3D" id="1.10.260.40">
    <property type="entry name" value="lambda repressor-like DNA-binding domains"/>
    <property type="match status" value="1"/>
</dbReference>
<protein>
    <submittedName>
        <fullName evidence="2">Transcriptional regulator with XRE-family HTH domain</fullName>
    </submittedName>
</protein>
<dbReference type="EMBL" id="JAATJB010000023">
    <property type="protein sequence ID" value="NJB99887.1"/>
    <property type="molecule type" value="Genomic_DNA"/>
</dbReference>
<dbReference type="InterPro" id="IPR001387">
    <property type="entry name" value="Cro/C1-type_HTH"/>
</dbReference>
<dbReference type="Pfam" id="PF13560">
    <property type="entry name" value="HTH_31"/>
    <property type="match status" value="1"/>
</dbReference>
<dbReference type="Proteomes" id="UP000531251">
    <property type="component" value="Unassembled WGS sequence"/>
</dbReference>
<evidence type="ECO:0000313" key="2">
    <source>
        <dbReference type="EMBL" id="NJB99887.1"/>
    </source>
</evidence>
<sequence>MHPREWREGKGWTLERMAEELELADRSAVHRYETGVRRPAPDVLERYFLLTGGEVQPNDFYPLPRWRQRLGEVAEVARQARAAVLGKAA</sequence>
<keyword evidence="3" id="KW-1185">Reference proteome</keyword>
<feature type="domain" description="HTH cro/C1-type" evidence="1">
    <location>
        <begin position="4"/>
        <end position="60"/>
    </location>
</feature>
<dbReference type="RefSeq" id="WP_167713138.1">
    <property type="nucleotide sequence ID" value="NZ_BAAADY010000034.1"/>
</dbReference>
<dbReference type="SUPFAM" id="SSF47413">
    <property type="entry name" value="lambda repressor-like DNA-binding domains"/>
    <property type="match status" value="1"/>
</dbReference>
<accession>A0A7X6BFI9</accession>
<evidence type="ECO:0000313" key="3">
    <source>
        <dbReference type="Proteomes" id="UP000531251"/>
    </source>
</evidence>
<proteinExistence type="predicted"/>
<comment type="caution">
    <text evidence="2">The sequence shown here is derived from an EMBL/GenBank/DDBJ whole genome shotgun (WGS) entry which is preliminary data.</text>
</comment>
<dbReference type="AlphaFoldDB" id="A0A7X6BFI9"/>
<dbReference type="InterPro" id="IPR010982">
    <property type="entry name" value="Lambda_DNA-bd_dom_sf"/>
</dbReference>
<dbReference type="PROSITE" id="PS50943">
    <property type="entry name" value="HTH_CROC1"/>
    <property type="match status" value="1"/>
</dbReference>
<organism evidence="2 3">
    <name type="scientific">Sphingomonas trueperi</name>
    <dbReference type="NCBI Taxonomy" id="53317"/>
    <lineage>
        <taxon>Bacteria</taxon>
        <taxon>Pseudomonadati</taxon>
        <taxon>Pseudomonadota</taxon>
        <taxon>Alphaproteobacteria</taxon>
        <taxon>Sphingomonadales</taxon>
        <taxon>Sphingomonadaceae</taxon>
        <taxon>Sphingomonas</taxon>
    </lineage>
</organism>
<evidence type="ECO:0000259" key="1">
    <source>
        <dbReference type="PROSITE" id="PS50943"/>
    </source>
</evidence>